<evidence type="ECO:0000259" key="2">
    <source>
        <dbReference type="PROSITE" id="PS50076"/>
    </source>
</evidence>
<keyword evidence="1" id="KW-0472">Membrane</keyword>
<evidence type="ECO:0000313" key="4">
    <source>
        <dbReference type="Proteomes" id="UP001454036"/>
    </source>
</evidence>
<proteinExistence type="predicted"/>
<name>A0AAV3S4H6_LITER</name>
<dbReference type="SUPFAM" id="SSF46565">
    <property type="entry name" value="Chaperone J-domain"/>
    <property type="match status" value="1"/>
</dbReference>
<dbReference type="Pfam" id="PF13370">
    <property type="entry name" value="Fer4_13"/>
    <property type="match status" value="1"/>
</dbReference>
<dbReference type="PROSITE" id="PS50076">
    <property type="entry name" value="DNAJ_2"/>
    <property type="match status" value="1"/>
</dbReference>
<comment type="caution">
    <text evidence="3">The sequence shown here is derived from an EMBL/GenBank/DDBJ whole genome shotgun (WGS) entry which is preliminary data.</text>
</comment>
<dbReference type="Proteomes" id="UP001454036">
    <property type="component" value="Unassembled WGS sequence"/>
</dbReference>
<dbReference type="PANTHER" id="PTHR45295">
    <property type="entry name" value="CHAPERONE PROTEIN DNAJ C76, CHLOROPLASTIC"/>
    <property type="match status" value="1"/>
</dbReference>
<dbReference type="InterPro" id="IPR036869">
    <property type="entry name" value="J_dom_sf"/>
</dbReference>
<keyword evidence="1" id="KW-0812">Transmembrane</keyword>
<dbReference type="AlphaFoldDB" id="A0AAV3S4H6"/>
<dbReference type="Gene3D" id="3.30.70.20">
    <property type="match status" value="1"/>
</dbReference>
<feature type="domain" description="J" evidence="2">
    <location>
        <begin position="50"/>
        <end position="113"/>
    </location>
</feature>
<gene>
    <name evidence="3" type="ORF">LIER_34754</name>
</gene>
<organism evidence="3 4">
    <name type="scientific">Lithospermum erythrorhizon</name>
    <name type="common">Purple gromwell</name>
    <name type="synonym">Lithospermum officinale var. erythrorhizon</name>
    <dbReference type="NCBI Taxonomy" id="34254"/>
    <lineage>
        <taxon>Eukaryota</taxon>
        <taxon>Viridiplantae</taxon>
        <taxon>Streptophyta</taxon>
        <taxon>Embryophyta</taxon>
        <taxon>Tracheophyta</taxon>
        <taxon>Spermatophyta</taxon>
        <taxon>Magnoliopsida</taxon>
        <taxon>eudicotyledons</taxon>
        <taxon>Gunneridae</taxon>
        <taxon>Pentapetalae</taxon>
        <taxon>asterids</taxon>
        <taxon>lamiids</taxon>
        <taxon>Boraginales</taxon>
        <taxon>Boraginaceae</taxon>
        <taxon>Boraginoideae</taxon>
        <taxon>Lithospermeae</taxon>
        <taxon>Lithospermum</taxon>
    </lineage>
</organism>
<evidence type="ECO:0000313" key="3">
    <source>
        <dbReference type="EMBL" id="GAA0187466.1"/>
    </source>
</evidence>
<accession>A0AAV3S4H6</accession>
<sequence>MNSLYTLQFAPINSTILTNTYKHHNNNISSNNSRIICRASSKYSSITEFNLYDLLGVDRSCDNAQIKSAYRTLQKRCHPDIAGEAGHEMAIILNEAYALLSDPISRLAYDKEHAKFSDLEGYTGQPIYSAWFGNEAEERAVFVDESKCVGCLKCALLAKKTFAIESVYGRARVIGQWADPEHKIQEAIDACPVDCISITKKSDLAALEFLMSKQPREKVRIGTGNTVGARSSDVFQELKKFQAKYDASKKKVAEDDDPILDAQKGARMAAIQAIRKVTDWLYWRTPMSGNASPSRRNLKLIPQNSSEPDIQKLRDVAEAKKRASQHKRPTSKINGEYWAPLSLELPETANDDTDDLKPRSGKTNIANEVFYEKFPRRQRNVERNPFFWVLPFSSATVAAITARMLVQGESSGDIKEHIGGSLALQVVNSSWLQVILAGVTWFLIGMAVMELLESIQSKVRKDEQ</sequence>
<dbReference type="Pfam" id="PF00226">
    <property type="entry name" value="DnaJ"/>
    <property type="match status" value="1"/>
</dbReference>
<dbReference type="Gene3D" id="1.10.287.110">
    <property type="entry name" value="DnaJ domain"/>
    <property type="match status" value="1"/>
</dbReference>
<dbReference type="PANTHER" id="PTHR45295:SF1">
    <property type="entry name" value="CHAPERONE PROTEIN DNAJ C76, CHLOROPLASTIC"/>
    <property type="match status" value="1"/>
</dbReference>
<keyword evidence="1" id="KW-1133">Transmembrane helix</keyword>
<dbReference type="SUPFAM" id="SSF54862">
    <property type="entry name" value="4Fe-4S ferredoxins"/>
    <property type="match status" value="1"/>
</dbReference>
<protein>
    <submittedName>
        <fullName evidence="3">Chaperone</fullName>
    </submittedName>
</protein>
<dbReference type="InterPro" id="IPR001623">
    <property type="entry name" value="DnaJ_domain"/>
</dbReference>
<dbReference type="CDD" id="cd06257">
    <property type="entry name" value="DnaJ"/>
    <property type="match status" value="1"/>
</dbReference>
<keyword evidence="4" id="KW-1185">Reference proteome</keyword>
<evidence type="ECO:0000256" key="1">
    <source>
        <dbReference type="SAM" id="Phobius"/>
    </source>
</evidence>
<reference evidence="3 4" key="1">
    <citation type="submission" date="2024-01" db="EMBL/GenBank/DDBJ databases">
        <title>The complete chloroplast genome sequence of Lithospermum erythrorhizon: insights into the phylogenetic relationship among Boraginaceae species and the maternal lineages of purple gromwells.</title>
        <authorList>
            <person name="Okada T."/>
            <person name="Watanabe K."/>
        </authorList>
    </citation>
    <scope>NUCLEOTIDE SEQUENCE [LARGE SCALE GENOMIC DNA]</scope>
</reference>
<dbReference type="EMBL" id="BAABME010014743">
    <property type="protein sequence ID" value="GAA0187466.1"/>
    <property type="molecule type" value="Genomic_DNA"/>
</dbReference>
<feature type="transmembrane region" description="Helical" evidence="1">
    <location>
        <begin position="431"/>
        <end position="452"/>
    </location>
</feature>
<dbReference type="SMART" id="SM00271">
    <property type="entry name" value="DnaJ"/>
    <property type="match status" value="1"/>
</dbReference>